<dbReference type="PANTHER" id="PTHR36925:SF1">
    <property type="entry name" value="COBALT-PRECORRIN-6A REDUCTASE"/>
    <property type="match status" value="1"/>
</dbReference>
<evidence type="ECO:0000256" key="3">
    <source>
        <dbReference type="ARBA" id="ARBA00023002"/>
    </source>
</evidence>
<accession>A0AAE3KL63</accession>
<protein>
    <submittedName>
        <fullName evidence="4">Cobalt-precorrin-6A reductase</fullName>
        <ecNumber evidence="4">1.3.1.106</ecNumber>
    </submittedName>
</protein>
<dbReference type="NCBIfam" id="NF005970">
    <property type="entry name" value="PRK08057.1-4"/>
    <property type="match status" value="1"/>
</dbReference>
<comment type="pathway">
    <text evidence="1">Cofactor biosynthesis; adenosylcobalamin biosynthesis.</text>
</comment>
<dbReference type="AlphaFoldDB" id="A0AAE3KL63"/>
<keyword evidence="5" id="KW-1185">Reference proteome</keyword>
<dbReference type="EC" id="1.3.1.106" evidence="4"/>
<organism evidence="4 5">
    <name type="scientific">Limnofasciculus baicalensis BBK-W-15</name>
    <dbReference type="NCBI Taxonomy" id="2699891"/>
    <lineage>
        <taxon>Bacteria</taxon>
        <taxon>Bacillati</taxon>
        <taxon>Cyanobacteriota</taxon>
        <taxon>Cyanophyceae</taxon>
        <taxon>Coleofasciculales</taxon>
        <taxon>Coleofasciculaceae</taxon>
        <taxon>Limnofasciculus</taxon>
        <taxon>Limnofasciculus baicalensis</taxon>
    </lineage>
</organism>
<evidence type="ECO:0000256" key="2">
    <source>
        <dbReference type="ARBA" id="ARBA00022573"/>
    </source>
</evidence>
<proteinExistence type="predicted"/>
<dbReference type="InterPro" id="IPR003723">
    <property type="entry name" value="Precorrin-6x_reduct"/>
</dbReference>
<dbReference type="PROSITE" id="PS51014">
    <property type="entry name" value="COBK_CBIJ"/>
    <property type="match status" value="1"/>
</dbReference>
<sequence>MSKVEDIEKRLWLIGGTSESVELASAMATPAGGIATLRIPCTVTVTTPAAEALYAKTPNLQVRVGCLDSAQLDEFLQQQKIGAILDASHPYAVEISRMAITAANSRQIPYLRFERREVKAGDNTAEVIYLESFQTLLDGNYLNQERVLLTVGYKALPLFRDWQNRAILFARILPSVTSVESAIASGFTCDRIIALRPPVTAELEKALWLHWDISLVVTKASGVAGGEDVKRMVAAELGIPLVVINRPKIDYPQQTSDLAVALEFCRNYSKS</sequence>
<dbReference type="PANTHER" id="PTHR36925">
    <property type="entry name" value="COBALT-PRECORRIN-6A REDUCTASE"/>
    <property type="match status" value="1"/>
</dbReference>
<dbReference type="GO" id="GO:0009236">
    <property type="term" value="P:cobalamin biosynthetic process"/>
    <property type="evidence" value="ECO:0007669"/>
    <property type="project" value="UniProtKB-KW"/>
</dbReference>
<dbReference type="NCBIfam" id="TIGR00715">
    <property type="entry name" value="precor6x_red"/>
    <property type="match status" value="1"/>
</dbReference>
<dbReference type="Proteomes" id="UP001204953">
    <property type="component" value="Unassembled WGS sequence"/>
</dbReference>
<gene>
    <name evidence="4" type="ORF">NJ959_04580</name>
</gene>
<reference evidence="4" key="1">
    <citation type="submission" date="2022-06" db="EMBL/GenBank/DDBJ databases">
        <title>New cyanobacteria of genus Symplocastrum in benthos of Lake Baikal.</title>
        <authorList>
            <person name="Sorokovikova E."/>
            <person name="Tikhonova I."/>
            <person name="Krasnopeev A."/>
            <person name="Evseev P."/>
            <person name="Gladkikh A."/>
            <person name="Belykh O."/>
        </authorList>
    </citation>
    <scope>NUCLEOTIDE SEQUENCE</scope>
    <source>
        <strain evidence="4">BBK-W-15</strain>
    </source>
</reference>
<name>A0AAE3KL63_9CYAN</name>
<evidence type="ECO:0000313" key="5">
    <source>
        <dbReference type="Proteomes" id="UP001204953"/>
    </source>
</evidence>
<dbReference type="RefSeq" id="WP_254010564.1">
    <property type="nucleotide sequence ID" value="NZ_JAMZMM010000026.1"/>
</dbReference>
<dbReference type="Pfam" id="PF02571">
    <property type="entry name" value="CbiJ"/>
    <property type="match status" value="1"/>
</dbReference>
<keyword evidence="3 4" id="KW-0560">Oxidoreductase</keyword>
<evidence type="ECO:0000256" key="1">
    <source>
        <dbReference type="ARBA" id="ARBA00004953"/>
    </source>
</evidence>
<evidence type="ECO:0000313" key="4">
    <source>
        <dbReference type="EMBL" id="MCP2727754.1"/>
    </source>
</evidence>
<comment type="caution">
    <text evidence="4">The sequence shown here is derived from an EMBL/GenBank/DDBJ whole genome shotgun (WGS) entry which is preliminary data.</text>
</comment>
<dbReference type="GO" id="GO:0016994">
    <property type="term" value="F:precorrin-6A reductase activity"/>
    <property type="evidence" value="ECO:0007669"/>
    <property type="project" value="InterPro"/>
</dbReference>
<keyword evidence="2" id="KW-0169">Cobalamin biosynthesis</keyword>
<dbReference type="EMBL" id="JAMZMM010000026">
    <property type="protein sequence ID" value="MCP2727754.1"/>
    <property type="molecule type" value="Genomic_DNA"/>
</dbReference>